<organism evidence="1 2">
    <name type="scientific">Merluccius polli</name>
    <name type="common">Benguela hake</name>
    <name type="synonym">Merluccius cadenati</name>
    <dbReference type="NCBI Taxonomy" id="89951"/>
    <lineage>
        <taxon>Eukaryota</taxon>
        <taxon>Metazoa</taxon>
        <taxon>Chordata</taxon>
        <taxon>Craniata</taxon>
        <taxon>Vertebrata</taxon>
        <taxon>Euteleostomi</taxon>
        <taxon>Actinopterygii</taxon>
        <taxon>Neopterygii</taxon>
        <taxon>Teleostei</taxon>
        <taxon>Neoteleostei</taxon>
        <taxon>Acanthomorphata</taxon>
        <taxon>Zeiogadaria</taxon>
        <taxon>Gadariae</taxon>
        <taxon>Gadiformes</taxon>
        <taxon>Gadoidei</taxon>
        <taxon>Merlucciidae</taxon>
        <taxon>Merluccius</taxon>
    </lineage>
</organism>
<protein>
    <recommendedName>
        <fullName evidence="3">TTF-type domain-containing protein</fullName>
    </recommendedName>
</protein>
<accession>A0AA47M0L5</accession>
<evidence type="ECO:0000313" key="2">
    <source>
        <dbReference type="Proteomes" id="UP001174136"/>
    </source>
</evidence>
<gene>
    <name evidence="1" type="ORF">N1851_034017</name>
</gene>
<sequence>MTGYWLHRAYAKDFSCKDFFYHVIIRRDWLEYFVKADAAFCYPCRKFSSQTVHLGQGTQPLPQKASCEWKHAIETNKGFQRHPTSKKHLACYTMWRERESRSEKDK</sequence>
<keyword evidence="2" id="KW-1185">Reference proteome</keyword>
<proteinExistence type="predicted"/>
<dbReference type="Proteomes" id="UP001174136">
    <property type="component" value="Unassembled WGS sequence"/>
</dbReference>
<name>A0AA47M0L5_MERPO</name>
<comment type="caution">
    <text evidence="1">The sequence shown here is derived from an EMBL/GenBank/DDBJ whole genome shotgun (WGS) entry which is preliminary data.</text>
</comment>
<dbReference type="EMBL" id="JAOPHQ010006553">
    <property type="protein sequence ID" value="KAK0131284.1"/>
    <property type="molecule type" value="Genomic_DNA"/>
</dbReference>
<dbReference type="AlphaFoldDB" id="A0AA47M0L5"/>
<evidence type="ECO:0000313" key="1">
    <source>
        <dbReference type="EMBL" id="KAK0131284.1"/>
    </source>
</evidence>
<evidence type="ECO:0008006" key="3">
    <source>
        <dbReference type="Google" id="ProtNLM"/>
    </source>
</evidence>
<reference evidence="1" key="1">
    <citation type="journal article" date="2023" name="Front. Mar. Sci.">
        <title>A new Merluccius polli reference genome to investigate the effects of global change in West African waters.</title>
        <authorList>
            <person name="Mateo J.L."/>
            <person name="Blanco-Fernandez C."/>
            <person name="Garcia-Vazquez E."/>
            <person name="Machado-Schiaffino G."/>
        </authorList>
    </citation>
    <scope>NUCLEOTIDE SEQUENCE</scope>
    <source>
        <strain evidence="1">C29</strain>
        <tissue evidence="1">Fin</tissue>
    </source>
</reference>